<feature type="compositionally biased region" description="Basic and acidic residues" evidence="1">
    <location>
        <begin position="64"/>
        <end position="74"/>
    </location>
</feature>
<reference evidence="2 3" key="1">
    <citation type="submission" date="2017-04" db="EMBL/GenBank/DDBJ databases">
        <title>Draft genome sequence of Tuber borchii Vittad., a whitish edible truffle.</title>
        <authorList>
            <consortium name="DOE Joint Genome Institute"/>
            <person name="Murat C."/>
            <person name="Kuo A."/>
            <person name="Barry K.W."/>
            <person name="Clum A."/>
            <person name="Dockter R.B."/>
            <person name="Fauchery L."/>
            <person name="Iotti M."/>
            <person name="Kohler A."/>
            <person name="Labutti K."/>
            <person name="Lindquist E.A."/>
            <person name="Lipzen A."/>
            <person name="Ohm R.A."/>
            <person name="Wang M."/>
            <person name="Grigoriev I.V."/>
            <person name="Zambonelli A."/>
            <person name="Martin F.M."/>
        </authorList>
    </citation>
    <scope>NUCLEOTIDE SEQUENCE [LARGE SCALE GENOMIC DNA]</scope>
    <source>
        <strain evidence="2 3">Tbo3840</strain>
    </source>
</reference>
<evidence type="ECO:0000256" key="1">
    <source>
        <dbReference type="SAM" id="MobiDB-lite"/>
    </source>
</evidence>
<dbReference type="EMBL" id="NESQ01000292">
    <property type="protein sequence ID" value="PUU74559.1"/>
    <property type="molecule type" value="Genomic_DNA"/>
</dbReference>
<feature type="region of interest" description="Disordered" evidence="1">
    <location>
        <begin position="51"/>
        <end position="89"/>
    </location>
</feature>
<sequence>MSGNRKNSWGDPIRFSQTLAAGQGGDGGGCPIPTEEEVKAILARKAAREAEEAKATAGVNEEVQIGREEEEAKPNTKTTQGVKPKAATAEVKSDWAEKIRELLAGGVKADGGARLNTTKHTNNSSGRTLGEAVVKPVPWAGNPTPAVAKYGSRCGTGQLAPPNRSTIASANQNSGFEKKQFAPPVTTASAPAKFNPALEKKLFTSQPIATAKTPQKTHFTYPHVTTGPAVHNPTIDKKRFTSPPVTTIHAPAIPVFDPQLEKKQFASPPATSHHQKQPLQPRKDQGKTNPYPKPSKMPHQNSPVTPVLPTAVIAARVAAKAKLAAEREEKLAQMVKYKQVISTGGTGMV</sequence>
<accession>A0A2T6ZGF6</accession>
<dbReference type="OrthoDB" id="4845918at2759"/>
<proteinExistence type="predicted"/>
<evidence type="ECO:0000313" key="2">
    <source>
        <dbReference type="EMBL" id="PUU74559.1"/>
    </source>
</evidence>
<dbReference type="Proteomes" id="UP000244722">
    <property type="component" value="Unassembled WGS sequence"/>
</dbReference>
<feature type="region of interest" description="Disordered" evidence="1">
    <location>
        <begin position="264"/>
        <end position="305"/>
    </location>
</feature>
<name>A0A2T6ZGF6_TUBBO</name>
<comment type="caution">
    <text evidence="2">The sequence shown here is derived from an EMBL/GenBank/DDBJ whole genome shotgun (WGS) entry which is preliminary data.</text>
</comment>
<evidence type="ECO:0000313" key="3">
    <source>
        <dbReference type="Proteomes" id="UP000244722"/>
    </source>
</evidence>
<keyword evidence="3" id="KW-1185">Reference proteome</keyword>
<feature type="region of interest" description="Disordered" evidence="1">
    <location>
        <begin position="214"/>
        <end position="243"/>
    </location>
</feature>
<gene>
    <name evidence="2" type="ORF">B9Z19DRAFT_1157991</name>
</gene>
<protein>
    <submittedName>
        <fullName evidence="2">Uncharacterized protein</fullName>
    </submittedName>
</protein>
<organism evidence="2 3">
    <name type="scientific">Tuber borchii</name>
    <name type="common">White truffle</name>
    <dbReference type="NCBI Taxonomy" id="42251"/>
    <lineage>
        <taxon>Eukaryota</taxon>
        <taxon>Fungi</taxon>
        <taxon>Dikarya</taxon>
        <taxon>Ascomycota</taxon>
        <taxon>Pezizomycotina</taxon>
        <taxon>Pezizomycetes</taxon>
        <taxon>Pezizales</taxon>
        <taxon>Tuberaceae</taxon>
        <taxon>Tuber</taxon>
    </lineage>
</organism>
<feature type="region of interest" description="Disordered" evidence="1">
    <location>
        <begin position="1"/>
        <end position="33"/>
    </location>
</feature>
<dbReference type="AlphaFoldDB" id="A0A2T6ZGF6"/>